<feature type="transmembrane region" description="Helical" evidence="1">
    <location>
        <begin position="344"/>
        <end position="366"/>
    </location>
</feature>
<accession>A0A2P2FWT9</accession>
<feature type="transmembrane region" description="Helical" evidence="1">
    <location>
        <begin position="222"/>
        <end position="242"/>
    </location>
</feature>
<keyword evidence="1" id="KW-0812">Transmembrane</keyword>
<sequence length="539" mass="57104">MVIALVVAWLLVAVFVLVAWPKISADKTWRAFALMLTLGFSLVHQLMFSTIAEDAYITFRYVQNIADGNGPVFNPGERIEGYANFLWMIVVALPKAAFGADIETSAVVLGVLATLGAVLLAHVTVNRVVARAAGEARPASGVAAAVLVAGAGGLAAYGGSGTETPLFVLLVFGVFASLAARRPVVAGVLVAFAMMTRPAGFLLAVLVGIWLAAAASRGRYTWWSPVGWLLGGLVFAAPWIAWRVTYYDHVLPPSAVIPFDVGLSARIDGGWRYLSGFSLAHQGFLLLGLIAVVALLLRRTGRTPHEAEARSLTWLMLATAVALTGFVVFFGGDAGPAWRLLAPIPPLLSVAAVSAVLVSGVLVSTAKPSPRPRPPVQRLVPAAAVALSGLAVLVSVFSPEMLARVRAWHDHGAQMEEIGRWLDGHLPPGSVVSTSAPGVLSYHAGTQLQIVGVRGQTEEEGEVVVSRRHPTIAVITDSGYSAKQTCVIDPAYAARYRVATFAREGTSSWITVFLRADVERAVTSALDRSLDFRHVPCPS</sequence>
<feature type="transmembrane region" description="Helical" evidence="1">
    <location>
        <begin position="378"/>
        <end position="397"/>
    </location>
</feature>
<reference evidence="2 3" key="1">
    <citation type="journal article" date="2014" name="Genome Announc.">
        <title>Draft Genome Sequence of Amycolatopsis lurida NRRL 2430, Producer of the Glycopeptide Family Antibiotic Ristocetin.</title>
        <authorList>
            <person name="Kwun M.J."/>
            <person name="Hong H.J."/>
        </authorList>
    </citation>
    <scope>NUCLEOTIDE SEQUENCE [LARGE SCALE GENOMIC DNA]</scope>
    <source>
        <strain evidence="2 3">NRRL 2430</strain>
    </source>
</reference>
<feature type="transmembrane region" description="Helical" evidence="1">
    <location>
        <begin position="31"/>
        <end position="51"/>
    </location>
</feature>
<keyword evidence="1" id="KW-0472">Membrane</keyword>
<keyword evidence="1" id="KW-1133">Transmembrane helix</keyword>
<evidence type="ECO:0000256" key="1">
    <source>
        <dbReference type="SAM" id="Phobius"/>
    </source>
</evidence>
<protein>
    <recommendedName>
        <fullName evidence="4">Glycosyltransferase RgtA/B/C/D-like domain-containing protein</fullName>
    </recommendedName>
</protein>
<evidence type="ECO:0008006" key="4">
    <source>
        <dbReference type="Google" id="ProtNLM"/>
    </source>
</evidence>
<feature type="transmembrane region" description="Helical" evidence="1">
    <location>
        <begin position="199"/>
        <end position="216"/>
    </location>
</feature>
<evidence type="ECO:0000313" key="3">
    <source>
        <dbReference type="Proteomes" id="UP000256220"/>
    </source>
</evidence>
<proteinExistence type="predicted"/>
<dbReference type="Proteomes" id="UP000256220">
    <property type="component" value="Unassembled WGS sequence"/>
</dbReference>
<comment type="caution">
    <text evidence="2">The sequence shown here is derived from an EMBL/GenBank/DDBJ whole genome shotgun (WGS) entry which is preliminary data.</text>
</comment>
<dbReference type="EMBL" id="JFBM01000008">
    <property type="protein sequence ID" value="KFU81145.1"/>
    <property type="molecule type" value="Genomic_DNA"/>
</dbReference>
<feature type="transmembrane region" description="Helical" evidence="1">
    <location>
        <begin position="309"/>
        <end position="332"/>
    </location>
</feature>
<evidence type="ECO:0000313" key="2">
    <source>
        <dbReference type="EMBL" id="KFU81145.1"/>
    </source>
</evidence>
<keyword evidence="3" id="KW-1185">Reference proteome</keyword>
<name>A0A2P2FWT9_AMYLU</name>
<dbReference type="AlphaFoldDB" id="A0A2P2FWT9"/>
<organism evidence="2 3">
    <name type="scientific">Amycolatopsis lurida NRRL 2430</name>
    <dbReference type="NCBI Taxonomy" id="1460371"/>
    <lineage>
        <taxon>Bacteria</taxon>
        <taxon>Bacillati</taxon>
        <taxon>Actinomycetota</taxon>
        <taxon>Actinomycetes</taxon>
        <taxon>Pseudonocardiales</taxon>
        <taxon>Pseudonocardiaceae</taxon>
        <taxon>Amycolatopsis</taxon>
    </lineage>
</organism>
<feature type="transmembrane region" description="Helical" evidence="1">
    <location>
        <begin position="141"/>
        <end position="160"/>
    </location>
</feature>
<dbReference type="RefSeq" id="WP_034309765.1">
    <property type="nucleotide sequence ID" value="NZ_JFBM01000008.1"/>
</dbReference>
<feature type="transmembrane region" description="Helical" evidence="1">
    <location>
        <begin position="279"/>
        <end position="297"/>
    </location>
</feature>
<feature type="transmembrane region" description="Helical" evidence="1">
    <location>
        <begin position="106"/>
        <end position="129"/>
    </location>
</feature>
<feature type="transmembrane region" description="Helical" evidence="1">
    <location>
        <begin position="166"/>
        <end position="192"/>
    </location>
</feature>
<gene>
    <name evidence="2" type="ORF">BB31_12250</name>
</gene>